<feature type="domain" description="UDP-glucose/GDP-mannose dehydrogenase C-terminal" evidence="12">
    <location>
        <begin position="300"/>
        <end position="387"/>
    </location>
</feature>
<dbReference type="InterPro" id="IPR017476">
    <property type="entry name" value="UDP-Glc/GDP-Man"/>
</dbReference>
<dbReference type="EC" id="1.1.1.22" evidence="3 8"/>
<evidence type="ECO:0000256" key="9">
    <source>
        <dbReference type="PIRSR" id="PIRSR500134-1"/>
    </source>
</evidence>
<feature type="binding site" evidence="10">
    <location>
        <position position="388"/>
    </location>
    <ligand>
        <name>substrate</name>
    </ligand>
</feature>
<evidence type="ECO:0000256" key="8">
    <source>
        <dbReference type="PIRNR" id="PIRNR000124"/>
    </source>
</evidence>
<dbReference type="STRING" id="39777.B7L28_03285"/>
<dbReference type="InterPro" id="IPR008927">
    <property type="entry name" value="6-PGluconate_DH-like_C_sf"/>
</dbReference>
<comment type="catalytic activity">
    <reaction evidence="7 8">
        <text>UDP-alpha-D-glucose + 2 NAD(+) + H2O = UDP-alpha-D-glucuronate + 2 NADH + 3 H(+)</text>
        <dbReference type="Rhea" id="RHEA:23596"/>
        <dbReference type="ChEBI" id="CHEBI:15377"/>
        <dbReference type="ChEBI" id="CHEBI:15378"/>
        <dbReference type="ChEBI" id="CHEBI:57540"/>
        <dbReference type="ChEBI" id="CHEBI:57945"/>
        <dbReference type="ChEBI" id="CHEBI:58052"/>
        <dbReference type="ChEBI" id="CHEBI:58885"/>
        <dbReference type="EC" id="1.1.1.22"/>
    </reaction>
</comment>
<evidence type="ECO:0000259" key="12">
    <source>
        <dbReference type="SMART" id="SM00984"/>
    </source>
</evidence>
<feature type="binding site" evidence="10">
    <location>
        <begin position="242"/>
        <end position="246"/>
    </location>
    <ligand>
        <name>substrate</name>
    </ligand>
</feature>
<dbReference type="SUPFAM" id="SSF52413">
    <property type="entry name" value="UDP-glucose/GDP-mannose dehydrogenase C-terminal domain"/>
    <property type="match status" value="1"/>
</dbReference>
<feature type="binding site" evidence="11">
    <location>
        <position position="145"/>
    </location>
    <ligand>
        <name>NAD(+)</name>
        <dbReference type="ChEBI" id="CHEBI:57540"/>
    </ligand>
</feature>
<dbReference type="InterPro" id="IPR036220">
    <property type="entry name" value="UDP-Glc/GDP-Man_DH_C_sf"/>
</dbReference>
<dbReference type="EMBL" id="LRQT01000004">
    <property type="protein sequence ID" value="KXA65432.1"/>
    <property type="molecule type" value="Genomic_DNA"/>
</dbReference>
<evidence type="ECO:0000256" key="6">
    <source>
        <dbReference type="ARBA" id="ARBA00023027"/>
    </source>
</evidence>
<gene>
    <name evidence="13" type="ORF">HMPREF3233_00202</name>
</gene>
<feature type="binding site" evidence="10">
    <location>
        <position position="306"/>
    </location>
    <ligand>
        <name>substrate</name>
    </ligand>
</feature>
<dbReference type="Pfam" id="PF03721">
    <property type="entry name" value="UDPG_MGDP_dh_N"/>
    <property type="match status" value="1"/>
</dbReference>
<dbReference type="InterPro" id="IPR014027">
    <property type="entry name" value="UDP-Glc/GDP-Man_DH_C"/>
</dbReference>
<organism evidence="13">
    <name type="scientific">Veillonella atypica</name>
    <dbReference type="NCBI Taxonomy" id="39777"/>
    <lineage>
        <taxon>Bacteria</taxon>
        <taxon>Bacillati</taxon>
        <taxon>Bacillota</taxon>
        <taxon>Negativicutes</taxon>
        <taxon>Veillonellales</taxon>
        <taxon>Veillonellaceae</taxon>
        <taxon>Veillonella</taxon>
    </lineage>
</organism>
<keyword evidence="5 8" id="KW-0560">Oxidoreductase</keyword>
<evidence type="ECO:0000256" key="1">
    <source>
        <dbReference type="ARBA" id="ARBA00004701"/>
    </source>
</evidence>
<dbReference type="GO" id="GO:0000271">
    <property type="term" value="P:polysaccharide biosynthetic process"/>
    <property type="evidence" value="ECO:0007669"/>
    <property type="project" value="InterPro"/>
</dbReference>
<comment type="caution">
    <text evidence="13">The sequence shown here is derived from an EMBL/GenBank/DDBJ whole genome shotgun (WGS) entry which is preliminary data.</text>
</comment>
<feature type="binding site" evidence="10">
    <location>
        <position position="307"/>
    </location>
    <ligand>
        <name>substrate</name>
    </ligand>
</feature>
<dbReference type="GO" id="GO:0051287">
    <property type="term" value="F:NAD binding"/>
    <property type="evidence" value="ECO:0007669"/>
    <property type="project" value="InterPro"/>
</dbReference>
<dbReference type="SUPFAM" id="SSF51735">
    <property type="entry name" value="NAD(P)-binding Rossmann-fold domains"/>
    <property type="match status" value="1"/>
</dbReference>
<dbReference type="PATRIC" id="fig|39777.7.peg.195"/>
<dbReference type="PIRSF" id="PIRSF500134">
    <property type="entry name" value="UDPglc_DH_bac"/>
    <property type="match status" value="1"/>
</dbReference>
<accession>A0A133S6Z7</accession>
<evidence type="ECO:0000256" key="11">
    <source>
        <dbReference type="PIRSR" id="PIRSR500134-3"/>
    </source>
</evidence>
<evidence type="ECO:0000313" key="14">
    <source>
        <dbReference type="Proteomes" id="UP000070226"/>
    </source>
</evidence>
<feature type="binding site" evidence="11">
    <location>
        <position position="118"/>
    </location>
    <ligand>
        <name>NAD(+)</name>
        <dbReference type="ChEBI" id="CHEBI:57540"/>
    </ligand>
</feature>
<evidence type="ECO:0000256" key="3">
    <source>
        <dbReference type="ARBA" id="ARBA00012954"/>
    </source>
</evidence>
<comment type="similarity">
    <text evidence="2 8">Belongs to the UDP-glucose/GDP-mannose dehydrogenase family.</text>
</comment>
<dbReference type="SUPFAM" id="SSF48179">
    <property type="entry name" value="6-phosphogluconate dehydrogenase C-terminal domain-like"/>
    <property type="match status" value="1"/>
</dbReference>
<dbReference type="Gene3D" id="1.10.1040.10">
    <property type="entry name" value="N-(1-d-carboxylethyl)-l-norvaline Dehydrogenase, domain 2"/>
    <property type="match status" value="1"/>
</dbReference>
<dbReference type="InterPro" id="IPR028357">
    <property type="entry name" value="UDPglc_DH_bac"/>
</dbReference>
<proteinExistence type="inferred from homology"/>
<reference evidence="13 14" key="1">
    <citation type="submission" date="2016-01" db="EMBL/GenBank/DDBJ databases">
        <authorList>
            <person name="Oliw E.H."/>
        </authorList>
    </citation>
    <scope>NUCLEOTIDE SEQUENCE [LARGE SCALE GENOMIC DNA]</scope>
    <source>
        <strain evidence="13 14">CMW7756B</strain>
    </source>
</reference>
<name>A0A133S6Z7_9FIRM</name>
<dbReference type="Proteomes" id="UP000070226">
    <property type="component" value="Unassembled WGS sequence"/>
</dbReference>
<feature type="binding site" evidence="11">
    <location>
        <position position="29"/>
    </location>
    <ligand>
        <name>NAD(+)</name>
        <dbReference type="ChEBI" id="CHEBI:57540"/>
    </ligand>
</feature>
<dbReference type="RefSeq" id="WP_060807108.1">
    <property type="nucleotide sequence ID" value="NZ_JAPVXY010000003.1"/>
</dbReference>
<dbReference type="Gene3D" id="3.40.50.720">
    <property type="entry name" value="NAD(P)-binding Rossmann-like Domain"/>
    <property type="match status" value="2"/>
</dbReference>
<dbReference type="InterPro" id="IPR013328">
    <property type="entry name" value="6PGD_dom2"/>
</dbReference>
<evidence type="ECO:0000256" key="5">
    <source>
        <dbReference type="ARBA" id="ARBA00023002"/>
    </source>
</evidence>
<evidence type="ECO:0000256" key="10">
    <source>
        <dbReference type="PIRSR" id="PIRSR500134-2"/>
    </source>
</evidence>
<dbReference type="PIRSF" id="PIRSF000124">
    <property type="entry name" value="UDPglc_GDPman_dh"/>
    <property type="match status" value="1"/>
</dbReference>
<dbReference type="Pfam" id="PF03720">
    <property type="entry name" value="UDPG_MGDP_dh_C"/>
    <property type="match status" value="1"/>
</dbReference>
<feature type="binding site" evidence="10">
    <location>
        <position position="197"/>
    </location>
    <ligand>
        <name>substrate</name>
    </ligand>
</feature>
<feature type="binding site" evidence="11">
    <location>
        <position position="314"/>
    </location>
    <ligand>
        <name>NAD(+)</name>
        <dbReference type="ChEBI" id="CHEBI:57540"/>
    </ligand>
</feature>
<dbReference type="InterPro" id="IPR001732">
    <property type="entry name" value="UDP-Glc/GDP-Man_DH_N"/>
</dbReference>
<feature type="binding site" evidence="10">
    <location>
        <position position="250"/>
    </location>
    <ligand>
        <name>substrate</name>
    </ligand>
</feature>
<evidence type="ECO:0000313" key="13">
    <source>
        <dbReference type="EMBL" id="KXA65432.1"/>
    </source>
</evidence>
<feature type="binding site" evidence="10">
    <location>
        <begin position="142"/>
        <end position="145"/>
    </location>
    <ligand>
        <name>substrate</name>
    </ligand>
</feature>
<dbReference type="AlphaFoldDB" id="A0A133S6Z7"/>
<feature type="active site" description="Nucleophile" evidence="9">
    <location>
        <position position="253"/>
    </location>
</feature>
<dbReference type="InterPro" id="IPR036291">
    <property type="entry name" value="NAD(P)-bd_dom_sf"/>
</dbReference>
<feature type="binding site" evidence="11">
    <location>
        <position position="83"/>
    </location>
    <ligand>
        <name>NAD(+)</name>
        <dbReference type="ChEBI" id="CHEBI:57540"/>
    </ligand>
</feature>
<dbReference type="PANTHER" id="PTHR43750:SF2">
    <property type="entry name" value="UDP-GLUCOSE 6-DEHYDROGENASE"/>
    <property type="match status" value="1"/>
</dbReference>
<dbReference type="Pfam" id="PF00984">
    <property type="entry name" value="UDPG_MGDP_dh"/>
    <property type="match status" value="1"/>
</dbReference>
<sequence>MKIAIAGTGYVGLSNGVLLAQHNEVVALDIIPEKVDMINRKESPIVDSELADYLKNKSINFRATLDPKEAFTGAEYVIISTPTNYDPQKNFFDTSSVESVIKTVLDINPDAVMIVKSTVPVGYTEQMRERFNTKNIIFSPEFLREGKALYDNLYPSRIVVGEDSERAHTFAHLLAEGALKDDIPLCFTGSTEAEAIKLFANTYLALRVAYFNELDSYAEVRGLNTSEIIHGVCLDPRIGDFYNNPSFGYGGYCLPKDTKQLLANYNDVPQNLISAIVDANRTRKDHIADAIIGKDPKIVGIYRLTMKTNSDNFRASAVQGIMKRIKAKGIAVVVYEPTLEADDFFHSPVIRNFDDFKRVSDVIVANRWDDSLADVKDKVYTRDIFDRD</sequence>
<feature type="binding site" evidence="11">
    <location>
        <position position="34"/>
    </location>
    <ligand>
        <name>NAD(+)</name>
        <dbReference type="ChEBI" id="CHEBI:57540"/>
    </ligand>
</feature>
<dbReference type="InterPro" id="IPR014026">
    <property type="entry name" value="UDP-Glc/GDP-Man_DH_dimer"/>
</dbReference>
<dbReference type="PANTHER" id="PTHR43750">
    <property type="entry name" value="UDP-GLUCOSE 6-DEHYDROGENASE TUAD"/>
    <property type="match status" value="1"/>
</dbReference>
<keyword evidence="6 8" id="KW-0520">NAD</keyword>
<comment type="pathway">
    <text evidence="1">Nucleotide-sugar biosynthesis; UDP-alpha-D-glucuronate biosynthesis; UDP-alpha-D-glucuronate from UDP-alpha-D-glucose: step 1/1.</text>
</comment>
<dbReference type="SMART" id="SM00984">
    <property type="entry name" value="UDPG_MGDP_dh_C"/>
    <property type="match status" value="1"/>
</dbReference>
<evidence type="ECO:0000256" key="7">
    <source>
        <dbReference type="ARBA" id="ARBA00047473"/>
    </source>
</evidence>
<dbReference type="GO" id="GO:0006065">
    <property type="term" value="P:UDP-glucuronate biosynthetic process"/>
    <property type="evidence" value="ECO:0007669"/>
    <property type="project" value="UniProtKB-UniPathway"/>
</dbReference>
<evidence type="ECO:0000256" key="2">
    <source>
        <dbReference type="ARBA" id="ARBA00006601"/>
    </source>
</evidence>
<dbReference type="NCBIfam" id="TIGR03026">
    <property type="entry name" value="NDP-sugDHase"/>
    <property type="match status" value="1"/>
</dbReference>
<dbReference type="GO" id="GO:0003979">
    <property type="term" value="F:UDP-glucose 6-dehydrogenase activity"/>
    <property type="evidence" value="ECO:0007669"/>
    <property type="project" value="UniProtKB-EC"/>
</dbReference>
<feature type="binding site" evidence="11">
    <location>
        <position position="256"/>
    </location>
    <ligand>
        <name>NAD(+)</name>
        <dbReference type="ChEBI" id="CHEBI:57540"/>
    </ligand>
</feature>
<dbReference type="UniPathway" id="UPA00038">
    <property type="reaction ID" value="UER00491"/>
</dbReference>
<evidence type="ECO:0000256" key="4">
    <source>
        <dbReference type="ARBA" id="ARBA00015132"/>
    </source>
</evidence>
<protein>
    <recommendedName>
        <fullName evidence="4 8">UDP-glucose 6-dehydrogenase</fullName>
        <ecNumber evidence="3 8">1.1.1.22</ecNumber>
    </recommendedName>
</protein>